<dbReference type="PANTHER" id="PTHR38471">
    <property type="entry name" value="FOUR HELIX BUNDLE PROTEIN"/>
    <property type="match status" value="1"/>
</dbReference>
<sequence length="115" mass="13562">MFDFEKLDVYKKAKTFNSRIRDLLKTTKLDTSTNDQLRRAAFSIVLNLAEGSGRFTKPDRRNFYIISRSSIFECIAILDVLKDESLIEEKEFSEFYNQADELSRMLFTMIKNLQQ</sequence>
<comment type="caution">
    <text evidence="1">The sequence shown here is derived from an EMBL/GenBank/DDBJ whole genome shotgun (WGS) entry which is preliminary data.</text>
</comment>
<dbReference type="Proteomes" id="UP001319080">
    <property type="component" value="Unassembled WGS sequence"/>
</dbReference>
<keyword evidence="2" id="KW-1185">Reference proteome</keyword>
<dbReference type="Gene3D" id="1.20.1440.60">
    <property type="entry name" value="23S rRNA-intervening sequence"/>
    <property type="match status" value="1"/>
</dbReference>
<dbReference type="RefSeq" id="WP_254082534.1">
    <property type="nucleotide sequence ID" value="NZ_JAHESE010000001.1"/>
</dbReference>
<dbReference type="PANTHER" id="PTHR38471:SF2">
    <property type="entry name" value="FOUR HELIX BUNDLE PROTEIN"/>
    <property type="match status" value="1"/>
</dbReference>
<evidence type="ECO:0000313" key="1">
    <source>
        <dbReference type="EMBL" id="MBT1706953.1"/>
    </source>
</evidence>
<reference evidence="1 2" key="1">
    <citation type="submission" date="2021-05" db="EMBL/GenBank/DDBJ databases">
        <title>A Polyphasic approach of four new species of the genus Ohtaekwangia: Ohtaekwangia histidinii sp. nov., Ohtaekwangia cretensis sp. nov., Ohtaekwangia indiensis sp. nov., Ohtaekwangia reichenbachii sp. nov. from diverse environment.</title>
        <authorList>
            <person name="Octaviana S."/>
        </authorList>
    </citation>
    <scope>NUCLEOTIDE SEQUENCE [LARGE SCALE GENOMIC DNA]</scope>
    <source>
        <strain evidence="1 2">PWU5</strain>
    </source>
</reference>
<dbReference type="Pfam" id="PF05635">
    <property type="entry name" value="23S_rRNA_IVP"/>
    <property type="match status" value="1"/>
</dbReference>
<dbReference type="NCBIfam" id="TIGR02436">
    <property type="entry name" value="four helix bundle protein"/>
    <property type="match status" value="1"/>
</dbReference>
<dbReference type="CDD" id="cd16377">
    <property type="entry name" value="23S_rRNA_IVP_like"/>
    <property type="match status" value="1"/>
</dbReference>
<dbReference type="InterPro" id="IPR012657">
    <property type="entry name" value="23S_rRNA-intervening_sequence"/>
</dbReference>
<dbReference type="SUPFAM" id="SSF158446">
    <property type="entry name" value="IVS-encoded protein-like"/>
    <property type="match status" value="1"/>
</dbReference>
<protein>
    <submittedName>
        <fullName evidence="1">Four helix bundle protein</fullName>
    </submittedName>
</protein>
<dbReference type="InterPro" id="IPR036583">
    <property type="entry name" value="23S_rRNA_IVS_sf"/>
</dbReference>
<gene>
    <name evidence="1" type="ORF">KK062_01890</name>
</gene>
<dbReference type="EMBL" id="JAHESE010000001">
    <property type="protein sequence ID" value="MBT1706953.1"/>
    <property type="molecule type" value="Genomic_DNA"/>
</dbReference>
<organism evidence="1 2">
    <name type="scientific">Dawidia cretensis</name>
    <dbReference type="NCBI Taxonomy" id="2782350"/>
    <lineage>
        <taxon>Bacteria</taxon>
        <taxon>Pseudomonadati</taxon>
        <taxon>Bacteroidota</taxon>
        <taxon>Cytophagia</taxon>
        <taxon>Cytophagales</taxon>
        <taxon>Chryseotaleaceae</taxon>
        <taxon>Dawidia</taxon>
    </lineage>
</organism>
<accession>A0AAP2DVE2</accession>
<proteinExistence type="predicted"/>
<evidence type="ECO:0000313" key="2">
    <source>
        <dbReference type="Proteomes" id="UP001319080"/>
    </source>
</evidence>
<name>A0AAP2DVE2_9BACT</name>
<dbReference type="AlphaFoldDB" id="A0AAP2DVE2"/>